<proteinExistence type="predicted"/>
<dbReference type="OrthoDB" id="4565554at2"/>
<reference evidence="2 3" key="1">
    <citation type="submission" date="2019-03" db="EMBL/GenBank/DDBJ databases">
        <title>Draft genome sequences of novel Actinobacteria.</title>
        <authorList>
            <person name="Sahin N."/>
            <person name="Ay H."/>
            <person name="Saygin H."/>
        </authorList>
    </citation>
    <scope>NUCLEOTIDE SEQUENCE [LARGE SCALE GENOMIC DNA]</scope>
    <source>
        <strain evidence="2 3">7K502</strain>
    </source>
</reference>
<protein>
    <recommendedName>
        <fullName evidence="4">DUF5709 domain-containing protein</fullName>
    </recommendedName>
</protein>
<dbReference type="EMBL" id="SMKW01000018">
    <property type="protein sequence ID" value="TDD50973.1"/>
    <property type="molecule type" value="Genomic_DNA"/>
</dbReference>
<sequence length="95" mass="10406">MSEPRSGAEEQEPTTLPGAESLDADELGGDPVEQGVELPEHWSAETRDRPTPRSEREGESLDEHLAEEVPDNEPGQPRSDIDESIDDRAAEEEGL</sequence>
<evidence type="ECO:0000313" key="2">
    <source>
        <dbReference type="EMBL" id="TDD50973.1"/>
    </source>
</evidence>
<evidence type="ECO:0000313" key="3">
    <source>
        <dbReference type="Proteomes" id="UP000294947"/>
    </source>
</evidence>
<evidence type="ECO:0008006" key="4">
    <source>
        <dbReference type="Google" id="ProtNLM"/>
    </source>
</evidence>
<feature type="compositionally biased region" description="Basic and acidic residues" evidence="1">
    <location>
        <begin position="38"/>
        <end position="67"/>
    </location>
</feature>
<accession>A0A4R4YZN3</accession>
<dbReference type="AlphaFoldDB" id="A0A4R4YZN3"/>
<dbReference type="RefSeq" id="WP_132485783.1">
    <property type="nucleotide sequence ID" value="NZ_SMKW01000018.1"/>
</dbReference>
<comment type="caution">
    <text evidence="2">The sequence shown here is derived from an EMBL/GenBank/DDBJ whole genome shotgun (WGS) entry which is preliminary data.</text>
</comment>
<dbReference type="Proteomes" id="UP000294947">
    <property type="component" value="Unassembled WGS sequence"/>
</dbReference>
<organism evidence="2 3">
    <name type="scientific">Saccharopolyspora elongata</name>
    <dbReference type="NCBI Taxonomy" id="2530387"/>
    <lineage>
        <taxon>Bacteria</taxon>
        <taxon>Bacillati</taxon>
        <taxon>Actinomycetota</taxon>
        <taxon>Actinomycetes</taxon>
        <taxon>Pseudonocardiales</taxon>
        <taxon>Pseudonocardiaceae</taxon>
        <taxon>Saccharopolyspora</taxon>
    </lineage>
</organism>
<keyword evidence="3" id="KW-1185">Reference proteome</keyword>
<name>A0A4R4YZN3_9PSEU</name>
<feature type="compositionally biased region" description="Acidic residues" evidence="1">
    <location>
        <begin position="82"/>
        <end position="95"/>
    </location>
</feature>
<feature type="region of interest" description="Disordered" evidence="1">
    <location>
        <begin position="1"/>
        <end position="95"/>
    </location>
</feature>
<gene>
    <name evidence="2" type="ORF">E1288_15930</name>
</gene>
<evidence type="ECO:0000256" key="1">
    <source>
        <dbReference type="SAM" id="MobiDB-lite"/>
    </source>
</evidence>